<dbReference type="EMBL" id="QZWG01000001">
    <property type="protein sequence ID" value="RZC28759.1"/>
    <property type="molecule type" value="Genomic_DNA"/>
</dbReference>
<dbReference type="AlphaFoldDB" id="A0A445LZL1"/>
<protein>
    <submittedName>
        <fullName evidence="1">Uncharacterized protein</fullName>
    </submittedName>
</protein>
<dbReference type="Proteomes" id="UP000289340">
    <property type="component" value="Chromosome 1"/>
</dbReference>
<reference evidence="1 2" key="1">
    <citation type="submission" date="2018-09" db="EMBL/GenBank/DDBJ databases">
        <title>A high-quality reference genome of wild soybean provides a powerful tool to mine soybean genomes.</title>
        <authorList>
            <person name="Xie M."/>
            <person name="Chung C.Y.L."/>
            <person name="Li M.-W."/>
            <person name="Wong F.-L."/>
            <person name="Chan T.-F."/>
            <person name="Lam H.-M."/>
        </authorList>
    </citation>
    <scope>NUCLEOTIDE SEQUENCE [LARGE SCALE GENOMIC DNA]</scope>
    <source>
        <strain evidence="2">cv. W05</strain>
        <tissue evidence="1">Hypocotyl of etiolated seedlings</tissue>
    </source>
</reference>
<keyword evidence="2" id="KW-1185">Reference proteome</keyword>
<organism evidence="1 2">
    <name type="scientific">Glycine soja</name>
    <name type="common">Wild soybean</name>
    <dbReference type="NCBI Taxonomy" id="3848"/>
    <lineage>
        <taxon>Eukaryota</taxon>
        <taxon>Viridiplantae</taxon>
        <taxon>Streptophyta</taxon>
        <taxon>Embryophyta</taxon>
        <taxon>Tracheophyta</taxon>
        <taxon>Spermatophyta</taxon>
        <taxon>Magnoliopsida</taxon>
        <taxon>eudicotyledons</taxon>
        <taxon>Gunneridae</taxon>
        <taxon>Pentapetalae</taxon>
        <taxon>rosids</taxon>
        <taxon>fabids</taxon>
        <taxon>Fabales</taxon>
        <taxon>Fabaceae</taxon>
        <taxon>Papilionoideae</taxon>
        <taxon>50 kb inversion clade</taxon>
        <taxon>NPAAA clade</taxon>
        <taxon>indigoferoid/millettioid clade</taxon>
        <taxon>Phaseoleae</taxon>
        <taxon>Glycine</taxon>
        <taxon>Glycine subgen. Soja</taxon>
    </lineage>
</organism>
<gene>
    <name evidence="1" type="ORF">D0Y65_000648</name>
</gene>
<comment type="caution">
    <text evidence="1">The sequence shown here is derived from an EMBL/GenBank/DDBJ whole genome shotgun (WGS) entry which is preliminary data.</text>
</comment>
<name>A0A445LZL1_GLYSO</name>
<evidence type="ECO:0000313" key="1">
    <source>
        <dbReference type="EMBL" id="RZC28759.1"/>
    </source>
</evidence>
<sequence>MATTTVARGRARPIVDIGPPFEGGEAKVKLVNDSAQVITLPTHLEAIKILPMTHLGIPTETEAVATINACARSWVFVHLPSVGYSEPEDYVVEDLVATRWKPLRGTTHALLVRKRLDDLQMNVVVWCPYKKHRSVRPFAQQTLFSGFIRRETDVRPYCPERVLWQFGHV</sequence>
<evidence type="ECO:0000313" key="2">
    <source>
        <dbReference type="Proteomes" id="UP000289340"/>
    </source>
</evidence>
<proteinExistence type="predicted"/>
<accession>A0A445LZL1</accession>